<protein>
    <recommendedName>
        <fullName evidence="3">DUF4283 domain-containing protein</fullName>
    </recommendedName>
</protein>
<dbReference type="PANTHER" id="PTHR34427:SF5">
    <property type="entry name" value="DUF4283 DOMAIN-CONTAINING PROTEIN"/>
    <property type="match status" value="1"/>
</dbReference>
<evidence type="ECO:0008006" key="3">
    <source>
        <dbReference type="Google" id="ProtNLM"/>
    </source>
</evidence>
<comment type="caution">
    <text evidence="1">The sequence shown here is derived from an EMBL/GenBank/DDBJ whole genome shotgun (WGS) entry which is preliminary data.</text>
</comment>
<name>A0A9D4X4D1_PEA</name>
<evidence type="ECO:0000313" key="1">
    <source>
        <dbReference type="EMBL" id="KAI5414479.1"/>
    </source>
</evidence>
<organism evidence="1 2">
    <name type="scientific">Pisum sativum</name>
    <name type="common">Garden pea</name>
    <name type="synonym">Lathyrus oleraceus</name>
    <dbReference type="NCBI Taxonomy" id="3888"/>
    <lineage>
        <taxon>Eukaryota</taxon>
        <taxon>Viridiplantae</taxon>
        <taxon>Streptophyta</taxon>
        <taxon>Embryophyta</taxon>
        <taxon>Tracheophyta</taxon>
        <taxon>Spermatophyta</taxon>
        <taxon>Magnoliopsida</taxon>
        <taxon>eudicotyledons</taxon>
        <taxon>Gunneridae</taxon>
        <taxon>Pentapetalae</taxon>
        <taxon>rosids</taxon>
        <taxon>fabids</taxon>
        <taxon>Fabales</taxon>
        <taxon>Fabaceae</taxon>
        <taxon>Papilionoideae</taxon>
        <taxon>50 kb inversion clade</taxon>
        <taxon>NPAAA clade</taxon>
        <taxon>Hologalegina</taxon>
        <taxon>IRL clade</taxon>
        <taxon>Fabeae</taxon>
        <taxon>Lathyrus</taxon>
    </lineage>
</organism>
<accession>A0A9D4X4D1</accession>
<evidence type="ECO:0000313" key="2">
    <source>
        <dbReference type="Proteomes" id="UP001058974"/>
    </source>
</evidence>
<reference evidence="1 2" key="1">
    <citation type="journal article" date="2022" name="Nat. Genet.">
        <title>Improved pea reference genome and pan-genome highlight genomic features and evolutionary characteristics.</title>
        <authorList>
            <person name="Yang T."/>
            <person name="Liu R."/>
            <person name="Luo Y."/>
            <person name="Hu S."/>
            <person name="Wang D."/>
            <person name="Wang C."/>
            <person name="Pandey M.K."/>
            <person name="Ge S."/>
            <person name="Xu Q."/>
            <person name="Li N."/>
            <person name="Li G."/>
            <person name="Huang Y."/>
            <person name="Saxena R.K."/>
            <person name="Ji Y."/>
            <person name="Li M."/>
            <person name="Yan X."/>
            <person name="He Y."/>
            <person name="Liu Y."/>
            <person name="Wang X."/>
            <person name="Xiang C."/>
            <person name="Varshney R.K."/>
            <person name="Ding H."/>
            <person name="Gao S."/>
            <person name="Zong X."/>
        </authorList>
    </citation>
    <scope>NUCLEOTIDE SEQUENCE [LARGE SCALE GENOMIC DNA]</scope>
    <source>
        <strain evidence="1 2">cv. Zhongwan 6</strain>
    </source>
</reference>
<gene>
    <name evidence="1" type="ORF">KIW84_040107</name>
</gene>
<keyword evidence="2" id="KW-1185">Reference proteome</keyword>
<dbReference type="AlphaFoldDB" id="A0A9D4X4D1"/>
<proteinExistence type="predicted"/>
<dbReference type="EMBL" id="JAMSHJ010000004">
    <property type="protein sequence ID" value="KAI5414479.1"/>
    <property type="molecule type" value="Genomic_DNA"/>
</dbReference>
<sequence>MERLKKAYVGVVENVGLSYSMQEIFNTGGYFAICVMPLGAKLCLLEDRDEGEMEALLEEGCDWLQQWFKKIKKWQPSDVDIEQVTWVRCYGVPCHAWSPSFFELIMAMLGKYMCSYDNTKNHTNMDVAQIMNREGLDLSLDSIVNTASNKGFEDDVLSLASEEDNGNVVLEPNGKKHVLDQVSEGKVQ</sequence>
<dbReference type="Proteomes" id="UP001058974">
    <property type="component" value="Chromosome 4"/>
</dbReference>
<dbReference type="PANTHER" id="PTHR34427">
    <property type="entry name" value="DUF4283 DOMAIN PROTEIN"/>
    <property type="match status" value="1"/>
</dbReference>
<dbReference type="Gramene" id="Psat04G0010700-T1">
    <property type="protein sequence ID" value="KAI5414479.1"/>
    <property type="gene ID" value="KIW84_040107"/>
</dbReference>